<organism evidence="2 3">
    <name type="scientific">Candidatus Doudnabacteria bacterium RIFCSPHIGHO2_01_FULL_50_11</name>
    <dbReference type="NCBI Taxonomy" id="1817828"/>
    <lineage>
        <taxon>Bacteria</taxon>
        <taxon>Candidatus Doudnaibacteriota</taxon>
    </lineage>
</organism>
<feature type="transmembrane region" description="Helical" evidence="1">
    <location>
        <begin position="292"/>
        <end position="309"/>
    </location>
</feature>
<keyword evidence="1" id="KW-1133">Transmembrane helix</keyword>
<dbReference type="STRING" id="1817828.A2722_02835"/>
<evidence type="ECO:0000313" key="3">
    <source>
        <dbReference type="Proteomes" id="UP000178377"/>
    </source>
</evidence>
<reference evidence="2 3" key="1">
    <citation type="journal article" date="2016" name="Nat. Commun.">
        <title>Thousands of microbial genomes shed light on interconnected biogeochemical processes in an aquifer system.</title>
        <authorList>
            <person name="Anantharaman K."/>
            <person name="Brown C.T."/>
            <person name="Hug L.A."/>
            <person name="Sharon I."/>
            <person name="Castelle C.J."/>
            <person name="Probst A.J."/>
            <person name="Thomas B.C."/>
            <person name="Singh A."/>
            <person name="Wilkins M.J."/>
            <person name="Karaoz U."/>
            <person name="Brodie E.L."/>
            <person name="Williams K.H."/>
            <person name="Hubbard S.S."/>
            <person name="Banfield J.F."/>
        </authorList>
    </citation>
    <scope>NUCLEOTIDE SEQUENCE [LARGE SCALE GENOMIC DNA]</scope>
</reference>
<comment type="caution">
    <text evidence="2">The sequence shown here is derived from an EMBL/GenBank/DDBJ whole genome shotgun (WGS) entry which is preliminary data.</text>
</comment>
<feature type="transmembrane region" description="Helical" evidence="1">
    <location>
        <begin position="218"/>
        <end position="238"/>
    </location>
</feature>
<gene>
    <name evidence="2" type="ORF">A2722_02835</name>
</gene>
<dbReference type="AlphaFoldDB" id="A0A1F5PHL9"/>
<keyword evidence="1" id="KW-0472">Membrane</keyword>
<keyword evidence="1" id="KW-0812">Transmembrane</keyword>
<evidence type="ECO:0000256" key="1">
    <source>
        <dbReference type="SAM" id="Phobius"/>
    </source>
</evidence>
<accession>A0A1F5PHL9</accession>
<feature type="transmembrane region" description="Helical" evidence="1">
    <location>
        <begin position="139"/>
        <end position="162"/>
    </location>
</feature>
<feature type="transmembrane region" description="Helical" evidence="1">
    <location>
        <begin position="318"/>
        <end position="336"/>
    </location>
</feature>
<evidence type="ECO:0008006" key="4">
    <source>
        <dbReference type="Google" id="ProtNLM"/>
    </source>
</evidence>
<protein>
    <recommendedName>
        <fullName evidence="4">Glycosyltransferase RgtA/B/C/D-like domain-containing protein</fullName>
    </recommendedName>
</protein>
<feature type="transmembrane region" description="Helical" evidence="1">
    <location>
        <begin position="114"/>
        <end position="133"/>
    </location>
</feature>
<feature type="transmembrane region" description="Helical" evidence="1">
    <location>
        <begin position="12"/>
        <end position="29"/>
    </location>
</feature>
<feature type="transmembrane region" description="Helical" evidence="1">
    <location>
        <begin position="348"/>
        <end position="367"/>
    </location>
</feature>
<feature type="transmembrane region" description="Helical" evidence="1">
    <location>
        <begin position="250"/>
        <end position="272"/>
    </location>
</feature>
<feature type="transmembrane region" description="Helical" evidence="1">
    <location>
        <begin position="374"/>
        <end position="392"/>
    </location>
</feature>
<name>A0A1F5PHL9_9BACT</name>
<proteinExistence type="predicted"/>
<sequence>MRLPDTMRFLKLHAPAILLGILVALFMFYPQWRFERELGEQYHGVYFSYSDSEEYYAVRIAEAYDGQWRLSNPYHAEYKDTPYIQPPLPELLYATVGKVLGVDRAEATLYGSRIIFPFIATLAVYAFAFVFTGSRMRGILYAALIVLGLNIILDPKAVIGLFQGKASVTQGLAYARPVSPQIHSIFLFVYLALFWKWLESHRDKFLYISSVVLGLSFYTYFFMWSYILAALGLVYLYSFFRKDFVPRGKLLLSAGIALVIGVPYFYNLWQFVHLPQAPILSFLQGMVMSRRPFFNLTLAIALLFFWLVYPKNDTKKKTWVGILLAAGFIALNQQVVTGRELHAAHYHWYIIAPMAGFAALLAGFYAAERFTSARVVRIGGTLALGLLLWNGYLVQQASYQANFEFYSSEERYGILFDWLNHNTIKGSVVLTYSQRLSDILPVYTHNNVLTSTEAQLLDTPEDRLWFNFFLPVYLQGVAADAALQYFKTHPEYVANMVGGVATRLQNSGCRTCFAEEEYQKMSERYQQFLQEGRFADRYRLDYLVVDRETDQWRIDFLNRFEVVGTVSEFIIYKKMPLGLSFSIP</sequence>
<dbReference type="EMBL" id="MFEO01000023">
    <property type="protein sequence ID" value="OGE89304.1"/>
    <property type="molecule type" value="Genomic_DNA"/>
</dbReference>
<evidence type="ECO:0000313" key="2">
    <source>
        <dbReference type="EMBL" id="OGE89304.1"/>
    </source>
</evidence>
<dbReference type="Proteomes" id="UP000178377">
    <property type="component" value="Unassembled WGS sequence"/>
</dbReference>